<organism evidence="2 3">
    <name type="scientific">Flagellimonas algicola</name>
    <dbReference type="NCBI Taxonomy" id="2583815"/>
    <lineage>
        <taxon>Bacteria</taxon>
        <taxon>Pseudomonadati</taxon>
        <taxon>Bacteroidota</taxon>
        <taxon>Flavobacteriia</taxon>
        <taxon>Flavobacteriales</taxon>
        <taxon>Flavobacteriaceae</taxon>
        <taxon>Flagellimonas</taxon>
    </lineage>
</organism>
<sequence>MEYFECITPQETLKKFSEKNEEQAVGEIHFSTGMSIRNNWKLWAGTSKIAKYFMDLGIHHPDDMSGIILTSLHRKLNQKEIELDKQIKYYQDFWAKSLKQQNERKEIEFSKFKVGDTVEFQYNYDFTSKNQEKGFMDNECLARGVIKVINPEKFELKVKLLESCGIKGIIIMESDVYTEINGEWKKTEENKIEIMKKGETRWTYYDLWEIVE</sequence>
<accession>A0ABY2WI95</accession>
<evidence type="ECO:0000259" key="1">
    <source>
        <dbReference type="Pfam" id="PF20594"/>
    </source>
</evidence>
<reference evidence="2 3" key="1">
    <citation type="submission" date="2019-05" db="EMBL/GenBank/DDBJ databases">
        <title>Flagellimonas sp. AsT0115, sp. nov., isolated from a marine red algae, Asparagopsis taxiformis.</title>
        <authorList>
            <person name="Kim J."/>
            <person name="Jeong S.E."/>
            <person name="Jeon C.O."/>
        </authorList>
    </citation>
    <scope>NUCLEOTIDE SEQUENCE [LARGE SCALE GENOMIC DNA]</scope>
    <source>
        <strain evidence="2 3">AsT0115</strain>
    </source>
</reference>
<dbReference type="Proteomes" id="UP000751614">
    <property type="component" value="Unassembled WGS sequence"/>
</dbReference>
<evidence type="ECO:0000313" key="3">
    <source>
        <dbReference type="Proteomes" id="UP000751614"/>
    </source>
</evidence>
<evidence type="ECO:0000313" key="2">
    <source>
        <dbReference type="EMBL" id="TMU50997.1"/>
    </source>
</evidence>
<protein>
    <recommendedName>
        <fullName evidence="1">DUF6794 domain-containing protein</fullName>
    </recommendedName>
</protein>
<dbReference type="InterPro" id="IPR046744">
    <property type="entry name" value="DUF6794"/>
</dbReference>
<name>A0ABY2WI95_9FLAO</name>
<gene>
    <name evidence="2" type="ORF">FGG15_17390</name>
</gene>
<proteinExistence type="predicted"/>
<dbReference type="Pfam" id="PF20594">
    <property type="entry name" value="DUF6794"/>
    <property type="match status" value="1"/>
</dbReference>
<comment type="caution">
    <text evidence="2">The sequence shown here is derived from an EMBL/GenBank/DDBJ whole genome shotgun (WGS) entry which is preliminary data.</text>
</comment>
<feature type="domain" description="DUF6794" evidence="1">
    <location>
        <begin position="2"/>
        <end position="76"/>
    </location>
</feature>
<dbReference type="EMBL" id="VCNI01000003">
    <property type="protein sequence ID" value="TMU50997.1"/>
    <property type="molecule type" value="Genomic_DNA"/>
</dbReference>
<keyword evidence="3" id="KW-1185">Reference proteome</keyword>